<evidence type="ECO:0000313" key="2">
    <source>
        <dbReference type="EMBL" id="AMJ73719.1"/>
    </source>
</evidence>
<dbReference type="Gene3D" id="2.60.40.10">
    <property type="entry name" value="Immunoglobulins"/>
    <property type="match status" value="1"/>
</dbReference>
<dbReference type="InterPro" id="IPR013783">
    <property type="entry name" value="Ig-like_fold"/>
</dbReference>
<sequence length="658" mass="71850">MKYASINYKTPLFSLLTLSLISACGGGGGGSDPVTPPVQVTPPVSLAGYADAASGISLSSVDSLVQISFLAHNTLFTTAHISANREGSCFNGGVYEQTLTDNDDNAVISAGDQVTVTYRECYSDNLNSVAEGTVRYDVTALNEQSDYDITIDASSLTVDESINLVGSLRVNYQREETQSVMTVTTSTGIDVDINGDTIITLSNMEIVKREDFAEAQYSVSVDGDIRDEALDGTYSLSQVTPFSGYFDEFPNEGEMTISTSGTESITVTANFVEDSALYDVEYKDDSFSLSWDSTIDGAITGLNAQRSSYIYEFRSDNFDLVSVLDTNTLTNYGLNDSYQLVFSRPVESFVASYGEMAFQAEDWPFDKVLASVEINGALVTITPEESLMADTYYDVSSFIVTSFNQHNYDMYVPSVHTRDDIIPVVTSQTHLYRFNDTPTLSAEDTGNNTNGELTYQWQELSDSGVVFETPNAASTTFTVPETADSELTIEVVITSEYGYSVNEKVVLEYVDPFGTILSFDSPEGDFVGGGEQRLFTESEGVFTFISPEDAPNYLSVDYQTDDWWTLDLAAPTDEVLGVGVYEGATRWPFQSPTGPGLDFSGASRGCNRLSGRFEILELSYDESGNVESLAVNFEQNCEETMPTLKGLVRHNSSVPLNQ</sequence>
<dbReference type="EMBL" id="CP013926">
    <property type="protein sequence ID" value="AMJ73719.1"/>
    <property type="molecule type" value="Genomic_DNA"/>
</dbReference>
<reference evidence="2 3" key="1">
    <citation type="submission" date="2015-12" db="EMBL/GenBank/DDBJ databases">
        <title>Intraspecies pangenome expansion in the marine bacterium Alteromonas.</title>
        <authorList>
            <person name="Lopez-Perez M."/>
            <person name="Rodriguez-Valera F."/>
        </authorList>
    </citation>
    <scope>NUCLEOTIDE SEQUENCE [LARGE SCALE GENOMIC DNA]</scope>
    <source>
        <strain evidence="2 3">LMG 21861</strain>
    </source>
</reference>
<protein>
    <recommendedName>
        <fullName evidence="4">Lipoprotein</fullName>
    </recommendedName>
</protein>
<evidence type="ECO:0000313" key="3">
    <source>
        <dbReference type="Proteomes" id="UP000056750"/>
    </source>
</evidence>
<gene>
    <name evidence="2" type="ORF">AVL57_06850</name>
</gene>
<organism evidence="2 3">
    <name type="scientific">Alteromonas stellipolaris</name>
    <dbReference type="NCBI Taxonomy" id="233316"/>
    <lineage>
        <taxon>Bacteria</taxon>
        <taxon>Pseudomonadati</taxon>
        <taxon>Pseudomonadota</taxon>
        <taxon>Gammaproteobacteria</taxon>
        <taxon>Alteromonadales</taxon>
        <taxon>Alteromonadaceae</taxon>
        <taxon>Alteromonas/Salinimonas group</taxon>
        <taxon>Alteromonas</taxon>
    </lineage>
</organism>
<feature type="signal peptide" evidence="1">
    <location>
        <begin position="1"/>
        <end position="23"/>
    </location>
</feature>
<keyword evidence="1" id="KW-0732">Signal</keyword>
<evidence type="ECO:0008006" key="4">
    <source>
        <dbReference type="Google" id="ProtNLM"/>
    </source>
</evidence>
<keyword evidence="3" id="KW-1185">Reference proteome</keyword>
<dbReference type="RefSeq" id="WP_057791981.1">
    <property type="nucleotide sequence ID" value="NZ_CP013926.1"/>
</dbReference>
<feature type="chain" id="PRO_5047083043" description="Lipoprotein" evidence="1">
    <location>
        <begin position="24"/>
        <end position="658"/>
    </location>
</feature>
<accession>A0ABN4LIE3</accession>
<proteinExistence type="predicted"/>
<name>A0ABN4LIE3_9ALTE</name>
<dbReference type="PROSITE" id="PS51257">
    <property type="entry name" value="PROKAR_LIPOPROTEIN"/>
    <property type="match status" value="1"/>
</dbReference>
<dbReference type="Proteomes" id="UP000056750">
    <property type="component" value="Chromosome"/>
</dbReference>
<evidence type="ECO:0000256" key="1">
    <source>
        <dbReference type="SAM" id="SignalP"/>
    </source>
</evidence>